<evidence type="ECO:0000313" key="2">
    <source>
        <dbReference type="Proteomes" id="UP001162483"/>
    </source>
</evidence>
<proteinExistence type="predicted"/>
<name>A0ABN9C1G3_9NEOB</name>
<feature type="non-terminal residue" evidence="1">
    <location>
        <position position="1"/>
    </location>
</feature>
<accession>A0ABN9C1G3</accession>
<gene>
    <name evidence="1" type="ORF">SPARVUS_LOCUS4007348</name>
</gene>
<dbReference type="EMBL" id="CATNWA010007044">
    <property type="protein sequence ID" value="CAI9553246.1"/>
    <property type="molecule type" value="Genomic_DNA"/>
</dbReference>
<sequence length="102" mass="11187">RFCISGRAALFINSPSPFWLRHTALDGCVQHSHQEQFDYSKAHTPRPLLKHSLHTVNPLIAPHVNPFLPSAISTVSVLFFSTDHCIGVTGDVSDTKSVPPSV</sequence>
<comment type="caution">
    <text evidence="1">The sequence shown here is derived from an EMBL/GenBank/DDBJ whole genome shotgun (WGS) entry which is preliminary data.</text>
</comment>
<dbReference type="Proteomes" id="UP001162483">
    <property type="component" value="Unassembled WGS sequence"/>
</dbReference>
<organism evidence="1 2">
    <name type="scientific">Staurois parvus</name>
    <dbReference type="NCBI Taxonomy" id="386267"/>
    <lineage>
        <taxon>Eukaryota</taxon>
        <taxon>Metazoa</taxon>
        <taxon>Chordata</taxon>
        <taxon>Craniata</taxon>
        <taxon>Vertebrata</taxon>
        <taxon>Euteleostomi</taxon>
        <taxon>Amphibia</taxon>
        <taxon>Batrachia</taxon>
        <taxon>Anura</taxon>
        <taxon>Neobatrachia</taxon>
        <taxon>Ranoidea</taxon>
        <taxon>Ranidae</taxon>
        <taxon>Staurois</taxon>
    </lineage>
</organism>
<protein>
    <submittedName>
        <fullName evidence="1">Uncharacterized protein</fullName>
    </submittedName>
</protein>
<evidence type="ECO:0000313" key="1">
    <source>
        <dbReference type="EMBL" id="CAI9553246.1"/>
    </source>
</evidence>
<keyword evidence="2" id="KW-1185">Reference proteome</keyword>
<reference evidence="1" key="1">
    <citation type="submission" date="2023-05" db="EMBL/GenBank/DDBJ databases">
        <authorList>
            <person name="Stuckert A."/>
        </authorList>
    </citation>
    <scope>NUCLEOTIDE SEQUENCE</scope>
</reference>